<feature type="transmembrane region" description="Helical" evidence="5">
    <location>
        <begin position="7"/>
        <end position="28"/>
    </location>
</feature>
<organism evidence="7 8">
    <name type="scientific">Halospeciosus flavus</name>
    <dbReference type="NCBI Taxonomy" id="3032283"/>
    <lineage>
        <taxon>Archaea</taxon>
        <taxon>Methanobacteriati</taxon>
        <taxon>Methanobacteriota</taxon>
        <taxon>Stenosarchaea group</taxon>
        <taxon>Halobacteria</taxon>
        <taxon>Halobacteriales</taxon>
        <taxon>Halobacteriaceae</taxon>
        <taxon>Halospeciosus</taxon>
    </lineage>
</organism>
<dbReference type="InterPro" id="IPR050638">
    <property type="entry name" value="AA-Vitamin_Transporters"/>
</dbReference>
<feature type="domain" description="EamA" evidence="6">
    <location>
        <begin position="162"/>
        <end position="297"/>
    </location>
</feature>
<feature type="transmembrane region" description="Helical" evidence="5">
    <location>
        <begin position="163"/>
        <end position="181"/>
    </location>
</feature>
<evidence type="ECO:0000259" key="6">
    <source>
        <dbReference type="Pfam" id="PF00892"/>
    </source>
</evidence>
<dbReference type="RefSeq" id="WP_279529882.1">
    <property type="nucleotide sequence ID" value="NZ_CP122312.1"/>
</dbReference>
<evidence type="ECO:0000256" key="5">
    <source>
        <dbReference type="SAM" id="Phobius"/>
    </source>
</evidence>
<comment type="caution">
    <text evidence="7">The sequence shown here is derived from an EMBL/GenBank/DDBJ whole genome shotgun (WGS) entry which is preliminary data.</text>
</comment>
<protein>
    <submittedName>
        <fullName evidence="7">DMT family transporter</fullName>
    </submittedName>
</protein>
<feature type="transmembrane region" description="Helical" evidence="5">
    <location>
        <begin position="70"/>
        <end position="89"/>
    </location>
</feature>
<sequence length="307" mass="32407">MADRRDVVLFLTLAFLWGSAFVAIKFGLNYFPPVLYAALRYEFGGLVVLAYAAATCERWVPRGWADAQQILVRAVLIFAVFHALLFLGQQYVPSAIAAILVAMNPVLTAGFSRVLLPEEDITVRDAAGLLCGLAGVVVLVGPDVAGLGGLGGLGGGESGGLRGPLLVFGGVVAIALGSTLAERLDQRLDARPLTGWSMFLGALLIHVGSLASGESLAAVQWTPLSIAALLYIAILPGAAGFICYFELLDSLVPYKVNLVNYVVPVVATVFGWVLLGEVLGPEALVGFLVILLGFSLLHWRQVRGYVG</sequence>
<feature type="transmembrane region" description="Helical" evidence="5">
    <location>
        <begin position="128"/>
        <end position="151"/>
    </location>
</feature>
<accession>A0ABD5Z4P7</accession>
<feature type="transmembrane region" description="Helical" evidence="5">
    <location>
        <begin position="34"/>
        <end position="54"/>
    </location>
</feature>
<evidence type="ECO:0000256" key="1">
    <source>
        <dbReference type="ARBA" id="ARBA00004141"/>
    </source>
</evidence>
<keyword evidence="3 5" id="KW-1133">Transmembrane helix</keyword>
<feature type="transmembrane region" description="Helical" evidence="5">
    <location>
        <begin position="193"/>
        <end position="212"/>
    </location>
</feature>
<reference evidence="7 8" key="1">
    <citation type="journal article" date="2019" name="Int. J. Syst. Evol. Microbiol.">
        <title>The Global Catalogue of Microorganisms (GCM) 10K type strain sequencing project: providing services to taxonomists for standard genome sequencing and annotation.</title>
        <authorList>
            <consortium name="The Broad Institute Genomics Platform"/>
            <consortium name="The Broad Institute Genome Sequencing Center for Infectious Disease"/>
            <person name="Wu L."/>
            <person name="Ma J."/>
        </authorList>
    </citation>
    <scope>NUCLEOTIDE SEQUENCE [LARGE SCALE GENOMIC DNA]</scope>
    <source>
        <strain evidence="7 8">XZGYJ-43</strain>
    </source>
</reference>
<dbReference type="SUPFAM" id="SSF103481">
    <property type="entry name" value="Multidrug resistance efflux transporter EmrE"/>
    <property type="match status" value="2"/>
</dbReference>
<dbReference type="GO" id="GO:0016020">
    <property type="term" value="C:membrane"/>
    <property type="evidence" value="ECO:0007669"/>
    <property type="project" value="UniProtKB-SubCell"/>
</dbReference>
<keyword evidence="8" id="KW-1185">Reference proteome</keyword>
<keyword evidence="4 5" id="KW-0472">Membrane</keyword>
<feature type="transmembrane region" description="Helical" evidence="5">
    <location>
        <begin position="224"/>
        <end position="245"/>
    </location>
</feature>
<proteinExistence type="predicted"/>
<name>A0ABD5Z4P7_9EURY</name>
<dbReference type="AlphaFoldDB" id="A0ABD5Z4P7"/>
<dbReference type="EMBL" id="JBHTAR010000011">
    <property type="protein sequence ID" value="MFC7199960.1"/>
    <property type="molecule type" value="Genomic_DNA"/>
</dbReference>
<dbReference type="PANTHER" id="PTHR32322">
    <property type="entry name" value="INNER MEMBRANE TRANSPORTER"/>
    <property type="match status" value="1"/>
</dbReference>
<dbReference type="InterPro" id="IPR037185">
    <property type="entry name" value="EmrE-like"/>
</dbReference>
<feature type="transmembrane region" description="Helical" evidence="5">
    <location>
        <begin position="281"/>
        <end position="299"/>
    </location>
</feature>
<evidence type="ECO:0000313" key="8">
    <source>
        <dbReference type="Proteomes" id="UP001596447"/>
    </source>
</evidence>
<feature type="transmembrane region" description="Helical" evidence="5">
    <location>
        <begin position="257"/>
        <end position="275"/>
    </location>
</feature>
<gene>
    <name evidence="7" type="ORF">ACFQJ9_11175</name>
</gene>
<evidence type="ECO:0000256" key="2">
    <source>
        <dbReference type="ARBA" id="ARBA00022692"/>
    </source>
</evidence>
<feature type="transmembrane region" description="Helical" evidence="5">
    <location>
        <begin position="95"/>
        <end position="116"/>
    </location>
</feature>
<evidence type="ECO:0000256" key="3">
    <source>
        <dbReference type="ARBA" id="ARBA00022989"/>
    </source>
</evidence>
<dbReference type="Proteomes" id="UP001596447">
    <property type="component" value="Unassembled WGS sequence"/>
</dbReference>
<dbReference type="Pfam" id="PF00892">
    <property type="entry name" value="EamA"/>
    <property type="match status" value="2"/>
</dbReference>
<keyword evidence="2 5" id="KW-0812">Transmembrane</keyword>
<feature type="domain" description="EamA" evidence="6">
    <location>
        <begin position="7"/>
        <end position="140"/>
    </location>
</feature>
<dbReference type="PANTHER" id="PTHR32322:SF2">
    <property type="entry name" value="EAMA DOMAIN-CONTAINING PROTEIN"/>
    <property type="match status" value="1"/>
</dbReference>
<evidence type="ECO:0000256" key="4">
    <source>
        <dbReference type="ARBA" id="ARBA00023136"/>
    </source>
</evidence>
<comment type="subcellular location">
    <subcellularLocation>
        <location evidence="1">Membrane</location>
        <topology evidence="1">Multi-pass membrane protein</topology>
    </subcellularLocation>
</comment>
<dbReference type="InterPro" id="IPR000620">
    <property type="entry name" value="EamA_dom"/>
</dbReference>
<evidence type="ECO:0000313" key="7">
    <source>
        <dbReference type="EMBL" id="MFC7199960.1"/>
    </source>
</evidence>